<dbReference type="OrthoDB" id="247013at2759"/>
<dbReference type="STRING" id="195883.A0A482WJY1"/>
<gene>
    <name evidence="5" type="ORF">LSTR_LSTR010372</name>
</gene>
<evidence type="ECO:0000256" key="3">
    <source>
        <dbReference type="ARBA" id="ARBA00030367"/>
    </source>
</evidence>
<dbReference type="InParanoid" id="A0A482WJY1"/>
<dbReference type="PANTHER" id="PTHR12775">
    <property type="entry name" value="PROTEIN C20ORF43 HOMOLOG"/>
    <property type="match status" value="1"/>
</dbReference>
<feature type="compositionally biased region" description="Polar residues" evidence="4">
    <location>
        <begin position="208"/>
        <end position="217"/>
    </location>
</feature>
<dbReference type="PANTHER" id="PTHR12775:SF0">
    <property type="entry name" value="REPLICATION TERMINATION FACTOR 2"/>
    <property type="match status" value="1"/>
</dbReference>
<dbReference type="EMBL" id="QKKF02033246">
    <property type="protein sequence ID" value="RZF33824.1"/>
    <property type="molecule type" value="Genomic_DNA"/>
</dbReference>
<feature type="region of interest" description="Disordered" evidence="4">
    <location>
        <begin position="196"/>
        <end position="269"/>
    </location>
</feature>
<dbReference type="CDD" id="cd16653">
    <property type="entry name" value="RING-like_Rtf2"/>
    <property type="match status" value="1"/>
</dbReference>
<name>A0A482WJY1_LAOST</name>
<dbReference type="AlphaFoldDB" id="A0A482WJY1"/>
<dbReference type="GO" id="GO:0005634">
    <property type="term" value="C:nucleus"/>
    <property type="evidence" value="ECO:0007669"/>
    <property type="project" value="TreeGrafter"/>
</dbReference>
<proteinExistence type="inferred from homology"/>
<feature type="compositionally biased region" description="Basic and acidic residues" evidence="4">
    <location>
        <begin position="9"/>
        <end position="27"/>
    </location>
</feature>
<comment type="caution">
    <text evidence="5">The sequence shown here is derived from an EMBL/GenBank/DDBJ whole genome shotgun (WGS) entry which is preliminary data.</text>
</comment>
<feature type="region of interest" description="Disordered" evidence="4">
    <location>
        <begin position="1"/>
        <end position="27"/>
    </location>
</feature>
<evidence type="ECO:0000256" key="2">
    <source>
        <dbReference type="ARBA" id="ARBA00015157"/>
    </source>
</evidence>
<dbReference type="GO" id="GO:0006274">
    <property type="term" value="P:DNA replication termination"/>
    <property type="evidence" value="ECO:0007669"/>
    <property type="project" value="TreeGrafter"/>
</dbReference>
<feature type="compositionally biased region" description="Low complexity" evidence="4">
    <location>
        <begin position="219"/>
        <end position="244"/>
    </location>
</feature>
<dbReference type="FunCoup" id="A0A482WJY1">
    <property type="interactions" value="2311"/>
</dbReference>
<sequence>MGCDGGTIPKRDELVRTKKKPEQKDKDAELSYRWRHCSINQQPLQKPIVACQLGRLYSKTSVIEGLLDRTPLPETATHIKSLKDVKELELTANPAFSDGAEKGDGYVDRQCSPFICPVIGLEMNGKFKFCFLWTCGCVMSERAIKLVKDKIQMCHKCQKQYEDEDIVVLNAANDDLNVMTERMITRQLKAKAEKKAKKAKVKSEEDSSQISAKTGVNRSAANGSSSSNGLKTSAASSSSSGTGKRALTTGADIPNPEMKKTKKDYSVADDPNASSVFKSLFTSHKNAKQQTRAHWVTYNPFYN</sequence>
<dbReference type="Proteomes" id="UP000291343">
    <property type="component" value="Unassembled WGS sequence"/>
</dbReference>
<dbReference type="InterPro" id="IPR027799">
    <property type="entry name" value="Rtf2_RING-finger"/>
</dbReference>
<evidence type="ECO:0000256" key="4">
    <source>
        <dbReference type="SAM" id="MobiDB-lite"/>
    </source>
</evidence>
<organism evidence="5 6">
    <name type="scientific">Laodelphax striatellus</name>
    <name type="common">Small brown planthopper</name>
    <name type="synonym">Delphax striatella</name>
    <dbReference type="NCBI Taxonomy" id="195883"/>
    <lineage>
        <taxon>Eukaryota</taxon>
        <taxon>Metazoa</taxon>
        <taxon>Ecdysozoa</taxon>
        <taxon>Arthropoda</taxon>
        <taxon>Hexapoda</taxon>
        <taxon>Insecta</taxon>
        <taxon>Pterygota</taxon>
        <taxon>Neoptera</taxon>
        <taxon>Paraneoptera</taxon>
        <taxon>Hemiptera</taxon>
        <taxon>Auchenorrhyncha</taxon>
        <taxon>Fulgoroidea</taxon>
        <taxon>Delphacidae</taxon>
        <taxon>Criomorphinae</taxon>
        <taxon>Laodelphax</taxon>
    </lineage>
</organism>
<dbReference type="InterPro" id="IPR006735">
    <property type="entry name" value="Rtf2"/>
</dbReference>
<evidence type="ECO:0000313" key="6">
    <source>
        <dbReference type="Proteomes" id="UP000291343"/>
    </source>
</evidence>
<evidence type="ECO:0000256" key="1">
    <source>
        <dbReference type="ARBA" id="ARBA00009885"/>
    </source>
</evidence>
<protein>
    <recommendedName>
        <fullName evidence="2">Replication termination factor 2</fullName>
    </recommendedName>
    <alternativeName>
        <fullName evidence="3">Replication termination factor 2 domain-containing protein 1</fullName>
    </alternativeName>
</protein>
<dbReference type="Pfam" id="PF04641">
    <property type="entry name" value="Rtf2"/>
    <property type="match status" value="1"/>
</dbReference>
<accession>A0A482WJY1</accession>
<reference evidence="5 6" key="1">
    <citation type="journal article" date="2017" name="Gigascience">
        <title>Genome sequence of the small brown planthopper, Laodelphax striatellus.</title>
        <authorList>
            <person name="Zhu J."/>
            <person name="Jiang F."/>
            <person name="Wang X."/>
            <person name="Yang P."/>
            <person name="Bao Y."/>
            <person name="Zhao W."/>
            <person name="Wang W."/>
            <person name="Lu H."/>
            <person name="Wang Q."/>
            <person name="Cui N."/>
            <person name="Li J."/>
            <person name="Chen X."/>
            <person name="Luo L."/>
            <person name="Yu J."/>
            <person name="Kang L."/>
            <person name="Cui F."/>
        </authorList>
    </citation>
    <scope>NUCLEOTIDE SEQUENCE [LARGE SCALE GENOMIC DNA]</scope>
    <source>
        <strain evidence="5">Lst14</strain>
    </source>
</reference>
<comment type="similarity">
    <text evidence="1">Belongs to the rtf2 family.</text>
</comment>
<feature type="compositionally biased region" description="Basic and acidic residues" evidence="4">
    <location>
        <begin position="257"/>
        <end position="266"/>
    </location>
</feature>
<evidence type="ECO:0000313" key="5">
    <source>
        <dbReference type="EMBL" id="RZF33824.1"/>
    </source>
</evidence>
<keyword evidence="6" id="KW-1185">Reference proteome</keyword>